<dbReference type="EMBL" id="GGEC01038526">
    <property type="protein sequence ID" value="MBX19010.1"/>
    <property type="molecule type" value="Transcribed_RNA"/>
</dbReference>
<keyword evidence="4" id="KW-0539">Nucleus</keyword>
<comment type="subcellular location">
    <subcellularLocation>
        <location evidence="1">Nucleus</location>
    </subcellularLocation>
</comment>
<feature type="region of interest" description="Disordered" evidence="5">
    <location>
        <begin position="562"/>
        <end position="689"/>
    </location>
</feature>
<feature type="compositionally biased region" description="Basic and acidic residues" evidence="5">
    <location>
        <begin position="743"/>
        <end position="759"/>
    </location>
</feature>
<feature type="compositionally biased region" description="Basic and acidic residues" evidence="5">
    <location>
        <begin position="1260"/>
        <end position="1270"/>
    </location>
</feature>
<evidence type="ECO:0000256" key="2">
    <source>
        <dbReference type="ARBA" id="ARBA00007459"/>
    </source>
</evidence>
<feature type="compositionally biased region" description="Basic and acidic residues" evidence="5">
    <location>
        <begin position="642"/>
        <end position="663"/>
    </location>
</feature>
<dbReference type="PANTHER" id="PTHR36884">
    <property type="entry name" value="FIP1[III]-LIKE PROTEIN"/>
    <property type="match status" value="1"/>
</dbReference>
<feature type="compositionally biased region" description="Basic and acidic residues" evidence="5">
    <location>
        <begin position="793"/>
        <end position="833"/>
    </location>
</feature>
<feature type="compositionally biased region" description="Gly residues" evidence="5">
    <location>
        <begin position="153"/>
        <end position="163"/>
    </location>
</feature>
<dbReference type="InterPro" id="IPR044976">
    <property type="entry name" value="FIPS5/FIPS3-like"/>
</dbReference>
<evidence type="ECO:0000256" key="4">
    <source>
        <dbReference type="ARBA" id="ARBA00023242"/>
    </source>
</evidence>
<feature type="region of interest" description="Disordered" evidence="5">
    <location>
        <begin position="738"/>
        <end position="1003"/>
    </location>
</feature>
<feature type="compositionally biased region" description="Basic and acidic residues" evidence="5">
    <location>
        <begin position="1080"/>
        <end position="1103"/>
    </location>
</feature>
<dbReference type="InterPro" id="IPR007854">
    <property type="entry name" value="Fip1_dom"/>
</dbReference>
<feature type="compositionally biased region" description="Acidic residues" evidence="5">
    <location>
        <begin position="169"/>
        <end position="180"/>
    </location>
</feature>
<reference evidence="7" key="1">
    <citation type="submission" date="2018-02" db="EMBL/GenBank/DDBJ databases">
        <title>Rhizophora mucronata_Transcriptome.</title>
        <authorList>
            <person name="Meera S.P."/>
            <person name="Sreeshan A."/>
            <person name="Augustine A."/>
        </authorList>
    </citation>
    <scope>NUCLEOTIDE SEQUENCE</scope>
    <source>
        <tissue evidence="7">Leaf</tissue>
    </source>
</reference>
<evidence type="ECO:0000256" key="1">
    <source>
        <dbReference type="ARBA" id="ARBA00004123"/>
    </source>
</evidence>
<feature type="compositionally biased region" description="Basic and acidic residues" evidence="5">
    <location>
        <begin position="1111"/>
        <end position="1122"/>
    </location>
</feature>
<feature type="compositionally biased region" description="Basic and acidic residues" evidence="5">
    <location>
        <begin position="842"/>
        <end position="912"/>
    </location>
</feature>
<name>A0A2P2LM00_RHIMU</name>
<feature type="compositionally biased region" description="Basic and acidic residues" evidence="5">
    <location>
        <begin position="1320"/>
        <end position="1331"/>
    </location>
</feature>
<feature type="domain" description="Pre-mRNA polyadenylation factor Fip1" evidence="6">
    <location>
        <begin position="371"/>
        <end position="413"/>
    </location>
</feature>
<comment type="similarity">
    <text evidence="2">Belongs to the FIP1 family.</text>
</comment>
<accession>A0A2P2LM00</accession>
<feature type="compositionally biased region" description="Basic and acidic residues" evidence="5">
    <location>
        <begin position="1133"/>
        <end position="1183"/>
    </location>
</feature>
<feature type="compositionally biased region" description="Basic residues" evidence="5">
    <location>
        <begin position="971"/>
        <end position="980"/>
    </location>
</feature>
<keyword evidence="3" id="KW-0507">mRNA processing</keyword>
<evidence type="ECO:0000313" key="7">
    <source>
        <dbReference type="EMBL" id="MBX19010.1"/>
    </source>
</evidence>
<dbReference type="GO" id="GO:0006397">
    <property type="term" value="P:mRNA processing"/>
    <property type="evidence" value="ECO:0007669"/>
    <property type="project" value="UniProtKB-KW"/>
</dbReference>
<feature type="compositionally biased region" description="Basic and acidic residues" evidence="5">
    <location>
        <begin position="919"/>
        <end position="970"/>
    </location>
</feature>
<feature type="compositionally biased region" description="Basic and acidic residues" evidence="5">
    <location>
        <begin position="619"/>
        <end position="635"/>
    </location>
</feature>
<dbReference type="GO" id="GO:0003723">
    <property type="term" value="F:RNA binding"/>
    <property type="evidence" value="ECO:0007669"/>
    <property type="project" value="TreeGrafter"/>
</dbReference>
<feature type="compositionally biased region" description="Acidic residues" evidence="5">
    <location>
        <begin position="204"/>
        <end position="214"/>
    </location>
</feature>
<feature type="region of interest" description="Disordered" evidence="5">
    <location>
        <begin position="1077"/>
        <end position="1361"/>
    </location>
</feature>
<feature type="region of interest" description="Disordered" evidence="5">
    <location>
        <begin position="133"/>
        <end position="214"/>
    </location>
</feature>
<feature type="compositionally biased region" description="Polar residues" evidence="5">
    <location>
        <begin position="72"/>
        <end position="84"/>
    </location>
</feature>
<evidence type="ECO:0000256" key="3">
    <source>
        <dbReference type="ARBA" id="ARBA00022664"/>
    </source>
</evidence>
<feature type="region of interest" description="Disordered" evidence="5">
    <location>
        <begin position="459"/>
        <end position="505"/>
    </location>
</feature>
<protein>
    <recommendedName>
        <fullName evidence="6">Pre-mRNA polyadenylation factor Fip1 domain-containing protein</fullName>
    </recommendedName>
</protein>
<feature type="compositionally biased region" description="Basic and acidic residues" evidence="5">
    <location>
        <begin position="1212"/>
        <end position="1232"/>
    </location>
</feature>
<proteinExistence type="inferred from homology"/>
<evidence type="ECO:0000259" key="6">
    <source>
        <dbReference type="Pfam" id="PF05182"/>
    </source>
</evidence>
<organism evidence="7">
    <name type="scientific">Rhizophora mucronata</name>
    <name type="common">Asiatic mangrove</name>
    <dbReference type="NCBI Taxonomy" id="61149"/>
    <lineage>
        <taxon>Eukaryota</taxon>
        <taxon>Viridiplantae</taxon>
        <taxon>Streptophyta</taxon>
        <taxon>Embryophyta</taxon>
        <taxon>Tracheophyta</taxon>
        <taxon>Spermatophyta</taxon>
        <taxon>Magnoliopsida</taxon>
        <taxon>eudicotyledons</taxon>
        <taxon>Gunneridae</taxon>
        <taxon>Pentapetalae</taxon>
        <taxon>rosids</taxon>
        <taxon>fabids</taxon>
        <taxon>Malpighiales</taxon>
        <taxon>Rhizophoraceae</taxon>
        <taxon>Rhizophora</taxon>
    </lineage>
</organism>
<feature type="compositionally biased region" description="Basic and acidic residues" evidence="5">
    <location>
        <begin position="981"/>
        <end position="1003"/>
    </location>
</feature>
<feature type="region of interest" description="Disordered" evidence="5">
    <location>
        <begin position="20"/>
        <end position="92"/>
    </location>
</feature>
<evidence type="ECO:0000256" key="5">
    <source>
        <dbReference type="SAM" id="MobiDB-lite"/>
    </source>
</evidence>
<dbReference type="GO" id="GO:0016607">
    <property type="term" value="C:nuclear speck"/>
    <property type="evidence" value="ECO:0007669"/>
    <property type="project" value="TreeGrafter"/>
</dbReference>
<feature type="compositionally biased region" description="Basic and acidic residues" evidence="5">
    <location>
        <begin position="1278"/>
        <end position="1306"/>
    </location>
</feature>
<dbReference type="Pfam" id="PF05182">
    <property type="entry name" value="Fip1"/>
    <property type="match status" value="1"/>
</dbReference>
<sequence length="1361" mass="152693">MEDEDEFGDLYTDVLGPFSSSITAAPEQSPALSRSIDLNLKGSDRDNGGGDEDLDDKILYGASRSSHAALPSDQTLANSAPNSIHTDKDSGRGTRVLVSLDAKLQDKDLNSRDLAGFQSSNEDKEIKFDIEEGNIIEDSGPAIPGLSGKDAGTDGGDLGGGGGGKRDEDWEDDSDSEDDLQIVLNDKNHGSMGMERGVTCGGNEEADDDDEDGEPLVILADGSTTQAMGEQNWAVGEDGAAAVGAEGERKEGAEMAGKGIATVAPKIGYSNHAYPHPFHSQFKYVRPGAAPIPGGSAVGPAGAPGQVRPPISTGPIGRGRGDWRPVGVKNGPMQKGFHPGFGVPAWGSNMAGRGFGSGLEFTLPSHKTIFDIDIDSFEEKPWKYPGADMSDYFNFGLNEESWKDYCKQLEQHRLETTMQSKIRVYESGRAEQEYDPDLPPELAAATGLDVKVDSSSLERVDAGQSDLTKGSARVRPPIPTGRPIQVESGYGERLPSIDTRPPRVRDSDAVIEIVLQDSVGDDSSAANGVLDGGNDLPGDDFRGSHVAEDDMKLIENSYFDDHPRVYDSRKGGKRAPSMDSVRDNLSEGDGVLPFHPEAPGQYHPGSRRQPPTFPGGDVGSREERPMQGRLHDKSPHLILGRSTKDRRSVHGMEEVSAESRDSKCSPILSSSNTLEDARDLSVEDKDDAVPDELVVAEVSSGMEKNKMTENEATANDALIDVTKHQTINRKITSHVEQPAIQVFDDREDSKAARSSDNSKGRSGSCKDYQKRHDGIEEEVVQAGRSARRGSVKRHFDENEKNLQRRDREVRQEMERNRVVVKGREDSHPHRDLDPGLANYLLVKHDGCDRGRERENPDGSWHRRDEDTHSKKSRTGDMRKRERGDDMESRHRSKTREIMRGDKDEFLHSRKQLDNGSYRVHYDKDGSSRHREREDSTKTRFEVVDDYHIKRRKDEEHSRREHAEKEVILHGHREHSSRRRREREDVLEPRKREDQQRTRDNLDDYHSVRHKDEVWLQRERGERLREREELLLKREREEVHGTRRSRRRADDKAWIDQALLKDGSKVSDKEYQFKVAIRSSEQQKIRDRFEDEAFSHHKGHDDVHIQGNPPNNEDRRSRQERSSGRVGRPVDTSDNQKVHEKKVKENMKRGKEPEDGDHRDLGPSRRNQDDQGGHTEEMRLKDIDQLESGENEISVKNASRRHKDEASSDDEKEESRRGRSKLERWTSHIERDYTVGNMSSASLMLKERNKNDNGGNSEASKLPDEPPKRVEAVQSQPLGEEKDAGDMDNKDTDTKPLEGRHLDTVEKLKKRSERFKLPMPSDKDHLASKKENGALPSVKTETTTDSEIKPERPARKRRWISN</sequence>
<dbReference type="PANTHER" id="PTHR36884:SF1">
    <property type="entry name" value="FIP1[V]-LIKE PROTEIN"/>
    <property type="match status" value="1"/>
</dbReference>